<accession>A0A1S3ZKD8</accession>
<dbReference type="Pfam" id="PF13966">
    <property type="entry name" value="zf-RVT"/>
    <property type="match status" value="1"/>
</dbReference>
<dbReference type="PANTHER" id="PTHR33116:SF66">
    <property type="entry name" value="REVERSE TRANSCRIPTASE ZINC-BINDING DOMAIN-CONTAINING PROTEIN"/>
    <property type="match status" value="1"/>
</dbReference>
<dbReference type="AlphaFoldDB" id="A0A1S3ZKD8"/>
<dbReference type="OMA" id="WIAMLRW"/>
<dbReference type="PaxDb" id="4097-A0A1S3ZKD8"/>
<dbReference type="KEGG" id="nta:107787742"/>
<evidence type="ECO:0000313" key="2">
    <source>
        <dbReference type="RefSeq" id="XP_016464846.1"/>
    </source>
</evidence>
<dbReference type="OrthoDB" id="1303352at2759"/>
<name>A0A1S3ZKD8_TOBAC</name>
<sequence length="236" mass="28402">MWVQWIHVYYKKQNSLWSIEPKQASWMVQKILKAKQYFEEVGYTEEDVEGIRSFSIKTMYVKIRGEFARVPWRKLVYNNAGLPKWIFTVFLAAHRRLLTKDRLRGWGYVEDATCSLCNNEEETTDHLFFSCPYSSRVWIAMLRWQGIHRQAMTWTNEIEWAERYYKDRSTTAELYKLILADSLYYIWQERNGRIFKGEQRSEAVLSKVITQDVHGRGASKQRLQRRLIELNYYPNV</sequence>
<protein>
    <recommendedName>
        <fullName evidence="1">Reverse transcriptase zinc-binding domain-containing protein</fullName>
    </recommendedName>
</protein>
<organism evidence="2">
    <name type="scientific">Nicotiana tabacum</name>
    <name type="common">Common tobacco</name>
    <dbReference type="NCBI Taxonomy" id="4097"/>
    <lineage>
        <taxon>Eukaryota</taxon>
        <taxon>Viridiplantae</taxon>
        <taxon>Streptophyta</taxon>
        <taxon>Embryophyta</taxon>
        <taxon>Tracheophyta</taxon>
        <taxon>Spermatophyta</taxon>
        <taxon>Magnoliopsida</taxon>
        <taxon>eudicotyledons</taxon>
        <taxon>Gunneridae</taxon>
        <taxon>Pentapetalae</taxon>
        <taxon>asterids</taxon>
        <taxon>lamiids</taxon>
        <taxon>Solanales</taxon>
        <taxon>Solanaceae</taxon>
        <taxon>Nicotianoideae</taxon>
        <taxon>Nicotianeae</taxon>
        <taxon>Nicotiana</taxon>
    </lineage>
</organism>
<evidence type="ECO:0000259" key="1">
    <source>
        <dbReference type="Pfam" id="PF13966"/>
    </source>
</evidence>
<dbReference type="InterPro" id="IPR026960">
    <property type="entry name" value="RVT-Znf"/>
</dbReference>
<proteinExistence type="predicted"/>
<dbReference type="PANTHER" id="PTHR33116">
    <property type="entry name" value="REVERSE TRANSCRIPTASE ZINC-BINDING DOMAIN-CONTAINING PROTEIN-RELATED-RELATED"/>
    <property type="match status" value="1"/>
</dbReference>
<reference evidence="2" key="1">
    <citation type="submission" date="2025-08" db="UniProtKB">
        <authorList>
            <consortium name="RefSeq"/>
        </authorList>
    </citation>
    <scope>IDENTIFICATION</scope>
</reference>
<gene>
    <name evidence="2" type="primary">LOC107787742</name>
</gene>
<feature type="domain" description="Reverse transcriptase zinc-binding" evidence="1">
    <location>
        <begin position="54"/>
        <end position="138"/>
    </location>
</feature>
<dbReference type="RefSeq" id="XP_016464846.1">
    <property type="nucleotide sequence ID" value="XM_016609360.1"/>
</dbReference>